<dbReference type="AlphaFoldDB" id="A0A101M4U6"/>
<gene>
    <name evidence="1" type="ORF">ABT39_MTgene696</name>
</gene>
<reference evidence="1" key="1">
    <citation type="journal article" date="2015" name="Genome Biol. Evol.">
        <title>Organellar Genomes of White Spruce (Picea glauca): Assembly and Annotation.</title>
        <authorList>
            <person name="Jackman S.D."/>
            <person name="Warren R.L."/>
            <person name="Gibb E.A."/>
            <person name="Vandervalk B.P."/>
            <person name="Mohamadi H."/>
            <person name="Chu J."/>
            <person name="Raymond A."/>
            <person name="Pleasance S."/>
            <person name="Coope R."/>
            <person name="Wildung M.R."/>
            <person name="Ritland C.E."/>
            <person name="Bousquet J."/>
            <person name="Jones S.J."/>
            <person name="Bohlmann J."/>
            <person name="Birol I."/>
        </authorList>
    </citation>
    <scope>NUCLEOTIDE SEQUENCE [LARGE SCALE GENOMIC DNA]</scope>
    <source>
        <tissue evidence="1">Flushing bud</tissue>
    </source>
</reference>
<geneLocation type="mitochondrion" evidence="1"/>
<dbReference type="EMBL" id="LKAM01000001">
    <property type="protein sequence ID" value="KUM50850.1"/>
    <property type="molecule type" value="Genomic_DNA"/>
</dbReference>
<comment type="caution">
    <text evidence="1">The sequence shown here is derived from an EMBL/GenBank/DDBJ whole genome shotgun (WGS) entry which is preliminary data.</text>
</comment>
<organism evidence="1">
    <name type="scientific">Picea glauca</name>
    <name type="common">White spruce</name>
    <name type="synonym">Pinus glauca</name>
    <dbReference type="NCBI Taxonomy" id="3330"/>
    <lineage>
        <taxon>Eukaryota</taxon>
        <taxon>Viridiplantae</taxon>
        <taxon>Streptophyta</taxon>
        <taxon>Embryophyta</taxon>
        <taxon>Tracheophyta</taxon>
        <taxon>Spermatophyta</taxon>
        <taxon>Pinopsida</taxon>
        <taxon>Pinidae</taxon>
        <taxon>Conifers I</taxon>
        <taxon>Pinales</taxon>
        <taxon>Pinaceae</taxon>
        <taxon>Picea</taxon>
    </lineage>
</organism>
<protein>
    <submittedName>
        <fullName evidence="1">Uncharacterized protein</fullName>
    </submittedName>
</protein>
<proteinExistence type="predicted"/>
<keyword evidence="1" id="KW-0496">Mitochondrion</keyword>
<name>A0A101M4U6_PICGL</name>
<sequence length="52" mass="6148">MLNPSLINIYISIQESLHLFNPYNCSVHIREIYIRSIITPFREYVLGARILI</sequence>
<accession>A0A101M4U6</accession>
<evidence type="ECO:0000313" key="1">
    <source>
        <dbReference type="EMBL" id="KUM50850.1"/>
    </source>
</evidence>